<dbReference type="InterPro" id="IPR012893">
    <property type="entry name" value="HipA-like_C"/>
</dbReference>
<dbReference type="Proteomes" id="UP000241203">
    <property type="component" value="Unassembled WGS sequence"/>
</dbReference>
<comment type="caution">
    <text evidence="6">The sequence shown here is derived from an EMBL/GenBank/DDBJ whole genome shotgun (WGS) entry which is preliminary data.</text>
</comment>
<dbReference type="EMBL" id="PYAU01000001">
    <property type="protein sequence ID" value="PSL37642.1"/>
    <property type="molecule type" value="Genomic_DNA"/>
</dbReference>
<keyword evidence="9" id="KW-1185">Reference proteome</keyword>
<dbReference type="AlphaFoldDB" id="A0A2P8GUJ4"/>
<dbReference type="RefSeq" id="WP_106562760.1">
    <property type="nucleotide sequence ID" value="NZ_PYAU01000001.1"/>
</dbReference>
<dbReference type="PANTHER" id="PTHR37419:SF8">
    <property type="entry name" value="TOXIN YJJJ"/>
    <property type="match status" value="1"/>
</dbReference>
<evidence type="ECO:0000313" key="9">
    <source>
        <dbReference type="Proteomes" id="UP000268291"/>
    </source>
</evidence>
<evidence type="ECO:0000259" key="5">
    <source>
        <dbReference type="Pfam" id="PF13657"/>
    </source>
</evidence>
<dbReference type="GO" id="GO:0005829">
    <property type="term" value="C:cytosol"/>
    <property type="evidence" value="ECO:0007669"/>
    <property type="project" value="TreeGrafter"/>
</dbReference>
<reference evidence="6 8" key="1">
    <citation type="submission" date="2018-03" db="EMBL/GenBank/DDBJ databases">
        <title>Genomic Encyclopedia of Archaeal and Bacterial Type Strains, Phase II (KMG-II): from individual species to whole genera.</title>
        <authorList>
            <person name="Goeker M."/>
        </authorList>
    </citation>
    <scope>NUCLEOTIDE SEQUENCE [LARGE SCALE GENOMIC DNA]</scope>
    <source>
        <strain evidence="6 8">DSM 21548</strain>
    </source>
</reference>
<name>A0A2P8GUJ4_9MICO</name>
<protein>
    <submittedName>
        <fullName evidence="6">Serine/threonine-protein kinase HipA</fullName>
    </submittedName>
    <submittedName>
        <fullName evidence="7">Type II toxin-antitoxin system HipA family toxin</fullName>
    </submittedName>
</protein>
<feature type="domain" description="HipA-like C-terminal" evidence="4">
    <location>
        <begin position="162"/>
        <end position="372"/>
    </location>
</feature>
<comment type="similarity">
    <text evidence="1">Belongs to the HipA Ser/Thr kinase family.</text>
</comment>
<dbReference type="InterPro" id="IPR017508">
    <property type="entry name" value="HipA_N1"/>
</dbReference>
<dbReference type="OrthoDB" id="3182374at2"/>
<dbReference type="Pfam" id="PF07804">
    <property type="entry name" value="HipA_C"/>
    <property type="match status" value="1"/>
</dbReference>
<evidence type="ECO:0000256" key="3">
    <source>
        <dbReference type="ARBA" id="ARBA00022777"/>
    </source>
</evidence>
<dbReference type="Proteomes" id="UP000268291">
    <property type="component" value="Unassembled WGS sequence"/>
</dbReference>
<evidence type="ECO:0000256" key="1">
    <source>
        <dbReference type="ARBA" id="ARBA00010164"/>
    </source>
</evidence>
<evidence type="ECO:0000313" key="7">
    <source>
        <dbReference type="EMBL" id="RUQ87761.1"/>
    </source>
</evidence>
<dbReference type="InterPro" id="IPR052028">
    <property type="entry name" value="HipA_Ser/Thr_kinase"/>
</dbReference>
<feature type="domain" description="HipA N-terminal subdomain 1" evidence="5">
    <location>
        <begin position="21"/>
        <end position="117"/>
    </location>
</feature>
<evidence type="ECO:0000259" key="4">
    <source>
        <dbReference type="Pfam" id="PF07804"/>
    </source>
</evidence>
<sequence>MATSDAFVWVFLPGAREPVVAGVLGRSVSGRGLAFRYANSYLAHDNPLSLGPDLELTDRTFPPAVGHGMPSSIRDAMPDGWGRQVINLDLGRDVEDALPDVQYMLRSGSDRVGALDFQASPTTYEARLSGGTLREVGDVATAIDDHEPVGSGLLNAVRNTLTSAGGSRPKAFVLFGGRSWLAKFQTSYDKTSPLIKAERAALHVAEQAGLDVPAAQLVRITTARNPNDLVLLTERFDRRGEGRRMVISGMTVAEEHSTMNASYPRLVEKLRGLARNPDAVGRELFQRLAFRIAMRVDDDHLRNVAFFWDGSHAEFTPAFDLSPDLVGTPIGLTDIGEGSREFSLEALTARHHYYNVSRSESVDIAEHMVDVVKAHRADAAEVAEMLPHEKDLLLTRTATPDIVGRLKRTA</sequence>
<organism evidence="6 8">
    <name type="scientific">Labedella gwakjiensis</name>
    <dbReference type="NCBI Taxonomy" id="390269"/>
    <lineage>
        <taxon>Bacteria</taxon>
        <taxon>Bacillati</taxon>
        <taxon>Actinomycetota</taxon>
        <taxon>Actinomycetes</taxon>
        <taxon>Micrococcales</taxon>
        <taxon>Microbacteriaceae</taxon>
        <taxon>Labedella</taxon>
    </lineage>
</organism>
<keyword evidence="3 6" id="KW-0418">Kinase</keyword>
<evidence type="ECO:0000313" key="8">
    <source>
        <dbReference type="Proteomes" id="UP000241203"/>
    </source>
</evidence>
<dbReference type="EMBL" id="RZGY01000001">
    <property type="protein sequence ID" value="RUQ87761.1"/>
    <property type="molecule type" value="Genomic_DNA"/>
</dbReference>
<dbReference type="GO" id="GO:0004674">
    <property type="term" value="F:protein serine/threonine kinase activity"/>
    <property type="evidence" value="ECO:0007669"/>
    <property type="project" value="TreeGrafter"/>
</dbReference>
<proteinExistence type="inferred from homology"/>
<keyword evidence="2" id="KW-0808">Transferase</keyword>
<evidence type="ECO:0000313" key="6">
    <source>
        <dbReference type="EMBL" id="PSL37642.1"/>
    </source>
</evidence>
<gene>
    <name evidence="6" type="ORF">CLV49_1249</name>
    <name evidence="7" type="ORF">ELQ93_12950</name>
</gene>
<reference evidence="7 9" key="2">
    <citation type="submission" date="2018-12" db="EMBL/GenBank/DDBJ databases">
        <authorList>
            <person name="hu s."/>
            <person name="Xu Y."/>
            <person name="Xu B."/>
            <person name="Li F."/>
        </authorList>
    </citation>
    <scope>NUCLEOTIDE SEQUENCE [LARGE SCALE GENOMIC DNA]</scope>
    <source>
        <strain evidence="7 9">KSW2-17</strain>
    </source>
</reference>
<evidence type="ECO:0000256" key="2">
    <source>
        <dbReference type="ARBA" id="ARBA00022679"/>
    </source>
</evidence>
<dbReference type="Pfam" id="PF13657">
    <property type="entry name" value="Couple_hipA"/>
    <property type="match status" value="1"/>
</dbReference>
<dbReference type="PANTHER" id="PTHR37419">
    <property type="entry name" value="SERINE/THREONINE-PROTEIN KINASE TOXIN HIPA"/>
    <property type="match status" value="1"/>
</dbReference>
<accession>A0A2P8GUJ4</accession>